<dbReference type="FunCoup" id="D2VR58">
    <property type="interactions" value="175"/>
</dbReference>
<dbReference type="InterPro" id="IPR029063">
    <property type="entry name" value="SAM-dependent_MTases_sf"/>
</dbReference>
<evidence type="ECO:0000256" key="4">
    <source>
        <dbReference type="ARBA" id="ARBA00048740"/>
    </source>
</evidence>
<dbReference type="EMBL" id="GG738890">
    <property type="protein sequence ID" value="EFC40746.1"/>
    <property type="molecule type" value="Genomic_DNA"/>
</dbReference>
<accession>D2VR58</accession>
<keyword evidence="10" id="KW-1185">Reference proteome</keyword>
<keyword evidence="8" id="KW-0175">Coiled coil</keyword>
<dbReference type="KEGG" id="ngr:NAEGRDRAFT_51603"/>
<dbReference type="AlphaFoldDB" id="D2VR58"/>
<comment type="similarity">
    <text evidence="2">Belongs to the methyltransferase superfamily. Trimethylguanosine synthase family.</text>
</comment>
<dbReference type="Proteomes" id="UP000006671">
    <property type="component" value="Unassembled WGS sequence"/>
</dbReference>
<evidence type="ECO:0000256" key="7">
    <source>
        <dbReference type="ARBA" id="ARBA00049790"/>
    </source>
</evidence>
<dbReference type="GO" id="GO:0036261">
    <property type="term" value="P:7-methylguanosine cap hypermethylation"/>
    <property type="evidence" value="ECO:0007669"/>
    <property type="project" value="InterPro"/>
</dbReference>
<dbReference type="GO" id="GO:0008168">
    <property type="term" value="F:methyltransferase activity"/>
    <property type="evidence" value="ECO:0007669"/>
    <property type="project" value="InterPro"/>
</dbReference>
<gene>
    <name evidence="9" type="ORF">NAEGRDRAFT_51603</name>
</gene>
<reference evidence="9 10" key="1">
    <citation type="journal article" date="2010" name="Cell">
        <title>The genome of Naegleria gruberi illuminates early eukaryotic versatility.</title>
        <authorList>
            <person name="Fritz-Laylin L.K."/>
            <person name="Prochnik S.E."/>
            <person name="Ginger M.L."/>
            <person name="Dacks J.B."/>
            <person name="Carpenter M.L."/>
            <person name="Field M.C."/>
            <person name="Kuo A."/>
            <person name="Paredez A."/>
            <person name="Chapman J."/>
            <person name="Pham J."/>
            <person name="Shu S."/>
            <person name="Neupane R."/>
            <person name="Cipriano M."/>
            <person name="Mancuso J."/>
            <person name="Tu H."/>
            <person name="Salamov A."/>
            <person name="Lindquist E."/>
            <person name="Shapiro H."/>
            <person name="Lucas S."/>
            <person name="Grigoriev I.V."/>
            <person name="Cande W.Z."/>
            <person name="Fulton C."/>
            <person name="Rokhsar D.S."/>
            <person name="Dawson S.C."/>
        </authorList>
    </citation>
    <scope>NUCLEOTIDE SEQUENCE [LARGE SCALE GENOMIC DNA]</scope>
    <source>
        <strain evidence="9 10">NEG-M</strain>
    </source>
</reference>
<proteinExistence type="inferred from homology"/>
<dbReference type="OrthoDB" id="194443at2759"/>
<comment type="catalytic activity">
    <reaction evidence="4">
        <text>a 5'-end (N(7)-methyl 5'-triphosphoguanosine)-ribonucleoside in snoRNA + S-adenosyl-L-methionine = a 5'-end (N(2),N(7)-dimethyl 5'-triphosphoguanosine)-ribonucleoside in snoRNA + S-adenosyl-L-homocysteine + H(+)</text>
        <dbReference type="Rhea" id="RHEA:78475"/>
        <dbReference type="Rhea" id="RHEA-COMP:19086"/>
        <dbReference type="Rhea" id="RHEA-COMP:19088"/>
        <dbReference type="ChEBI" id="CHEBI:15378"/>
        <dbReference type="ChEBI" id="CHEBI:57856"/>
        <dbReference type="ChEBI" id="CHEBI:59789"/>
        <dbReference type="ChEBI" id="CHEBI:156461"/>
        <dbReference type="ChEBI" id="CHEBI:172880"/>
    </reaction>
    <physiologicalReaction direction="left-to-right" evidence="4">
        <dbReference type="Rhea" id="RHEA:78476"/>
    </physiologicalReaction>
</comment>
<evidence type="ECO:0000256" key="3">
    <source>
        <dbReference type="ARBA" id="ARBA00047418"/>
    </source>
</evidence>
<evidence type="ECO:0000256" key="6">
    <source>
        <dbReference type="ARBA" id="ARBA00049075"/>
    </source>
</evidence>
<comment type="catalytic activity">
    <reaction evidence="6">
        <text>a 5'-end (N(7)-methyl 5'-triphosphoguanosine)-ribonucleoside in snRNA + S-adenosyl-L-methionine = a 5'-end (N(2),N(7)-dimethyl 5'-triphosphoguanosine)-ribonucleoside in snRNA + S-adenosyl-L-homocysteine + H(+)</text>
        <dbReference type="Rhea" id="RHEA:78471"/>
        <dbReference type="Rhea" id="RHEA-COMP:19085"/>
        <dbReference type="Rhea" id="RHEA-COMP:19087"/>
        <dbReference type="ChEBI" id="CHEBI:15378"/>
        <dbReference type="ChEBI" id="CHEBI:57856"/>
        <dbReference type="ChEBI" id="CHEBI:59789"/>
        <dbReference type="ChEBI" id="CHEBI:156461"/>
        <dbReference type="ChEBI" id="CHEBI:172880"/>
    </reaction>
    <physiologicalReaction direction="left-to-right" evidence="6">
        <dbReference type="Rhea" id="RHEA:78472"/>
    </physiologicalReaction>
</comment>
<evidence type="ECO:0000313" key="10">
    <source>
        <dbReference type="Proteomes" id="UP000006671"/>
    </source>
</evidence>
<protein>
    <recommendedName>
        <fullName evidence="1">Trimethylguanosine synthase</fullName>
    </recommendedName>
    <alternativeName>
        <fullName evidence="7">Cap-specific guanine-N(2) methyltransferase</fullName>
    </alternativeName>
</protein>
<evidence type="ECO:0000313" key="9">
    <source>
        <dbReference type="EMBL" id="EFC40746.1"/>
    </source>
</evidence>
<comment type="catalytic activity">
    <reaction evidence="5">
        <text>a 5'-end (N(2),N(7)-dimethyl 5'-triphosphoguanosine)-ribonucleoside in snRNA + S-adenosyl-L-methionine = a 5'-end (N(2),N(2),N(7)-trimethyl 5'-triphosphoguanosine)-ribonucleoside in snRNA + S-adenosyl-L-homocysteine + H(+)</text>
        <dbReference type="Rhea" id="RHEA:78479"/>
        <dbReference type="Rhea" id="RHEA-COMP:19087"/>
        <dbReference type="Rhea" id="RHEA-COMP:19089"/>
        <dbReference type="ChEBI" id="CHEBI:15378"/>
        <dbReference type="ChEBI" id="CHEBI:57856"/>
        <dbReference type="ChEBI" id="CHEBI:59789"/>
        <dbReference type="ChEBI" id="CHEBI:167623"/>
        <dbReference type="ChEBI" id="CHEBI:172880"/>
    </reaction>
    <physiologicalReaction direction="left-to-right" evidence="5">
        <dbReference type="Rhea" id="RHEA:78480"/>
    </physiologicalReaction>
</comment>
<dbReference type="Pfam" id="PF09445">
    <property type="entry name" value="Methyltransf_15"/>
    <property type="match status" value="1"/>
</dbReference>
<dbReference type="InParanoid" id="D2VR58"/>
<organism evidence="10">
    <name type="scientific">Naegleria gruberi</name>
    <name type="common">Amoeba</name>
    <dbReference type="NCBI Taxonomy" id="5762"/>
    <lineage>
        <taxon>Eukaryota</taxon>
        <taxon>Discoba</taxon>
        <taxon>Heterolobosea</taxon>
        <taxon>Tetramitia</taxon>
        <taxon>Eutetramitia</taxon>
        <taxon>Vahlkampfiidae</taxon>
        <taxon>Naegleria</taxon>
    </lineage>
</organism>
<evidence type="ECO:0000256" key="5">
    <source>
        <dbReference type="ARBA" id="ARBA00048763"/>
    </source>
</evidence>
<dbReference type="VEuPathDB" id="AmoebaDB:NAEGRDRAFT_51603"/>
<name>D2VR58_NAEGR</name>
<dbReference type="SUPFAM" id="SSF53335">
    <property type="entry name" value="S-adenosyl-L-methionine-dependent methyltransferases"/>
    <property type="match status" value="1"/>
</dbReference>
<evidence type="ECO:0000256" key="1">
    <source>
        <dbReference type="ARBA" id="ARBA00018517"/>
    </source>
</evidence>
<sequence length="360" mass="42589">MKVWNSQRKQFIFNIRILLPEAFLFKINKKTKLNMLAVVNEGVERLIKEAERKKEVALQVRNLFESSDEISDEILKESKQLWEEFGFTEEMSKITNRKLAIQILQMFEDKLDEILLLLSNKVNPTQEETKRKDRDPKVSDYFHRRIRFGMKTDSVDALSYVTPYRQARDVSHHILKQFETQFHNIPTHIYDATGGIGGNTFGFVDILRKYYCTQQVNLKSFEMDSNRCNCLRDNLKVYLKEYSRQDMRKISTQVLEGNFLELWKEIPQNERTNSLVLIDAPWGNSDYSKHSIIYDLYLFDNETQKSVNEISHELLYNDGVSMVVLKVPMHYSEMNLVSNSEKVKVESYLLRKSKYLIIYK</sequence>
<dbReference type="GeneID" id="8864586"/>
<evidence type="ECO:0000256" key="8">
    <source>
        <dbReference type="SAM" id="Coils"/>
    </source>
</evidence>
<evidence type="ECO:0000256" key="2">
    <source>
        <dbReference type="ARBA" id="ARBA00025783"/>
    </source>
</evidence>
<comment type="catalytic activity">
    <reaction evidence="3">
        <text>a 5'-end (N(2),N(7)-dimethyl 5'-triphosphoguanosine)-ribonucleoside in snoRNA + S-adenosyl-L-methionine = a 5'-end (N(2),N(2),N(7)-trimethyl 5'-triphosphoguanosine)-ribonucleoside in snoRNA + S-adenosyl-L-homocysteine + H(+)</text>
        <dbReference type="Rhea" id="RHEA:78507"/>
        <dbReference type="Rhea" id="RHEA-COMP:19088"/>
        <dbReference type="Rhea" id="RHEA-COMP:19090"/>
        <dbReference type="ChEBI" id="CHEBI:15378"/>
        <dbReference type="ChEBI" id="CHEBI:57856"/>
        <dbReference type="ChEBI" id="CHEBI:59789"/>
        <dbReference type="ChEBI" id="CHEBI:167623"/>
        <dbReference type="ChEBI" id="CHEBI:172880"/>
    </reaction>
    <physiologicalReaction direction="left-to-right" evidence="3">
        <dbReference type="Rhea" id="RHEA:78508"/>
    </physiologicalReaction>
</comment>
<dbReference type="RefSeq" id="XP_002673490.1">
    <property type="nucleotide sequence ID" value="XM_002673444.1"/>
</dbReference>
<feature type="coiled-coil region" evidence="8">
    <location>
        <begin position="33"/>
        <end position="60"/>
    </location>
</feature>
<dbReference type="Gene3D" id="3.40.50.150">
    <property type="entry name" value="Vaccinia Virus protein VP39"/>
    <property type="match status" value="1"/>
</dbReference>
<dbReference type="InterPro" id="IPR019012">
    <property type="entry name" value="RNA_cap_Gua-N2-MeTrfase"/>
</dbReference>